<name>A0A9D1DP79_9FIRM</name>
<accession>A0A9D1DP79</accession>
<feature type="transmembrane region" description="Helical" evidence="7">
    <location>
        <begin position="321"/>
        <end position="343"/>
    </location>
</feature>
<dbReference type="NCBIfam" id="TIGR00797">
    <property type="entry name" value="matE"/>
    <property type="match status" value="1"/>
</dbReference>
<keyword evidence="3" id="KW-1003">Cell membrane</keyword>
<dbReference type="PANTHER" id="PTHR42925">
    <property type="entry name" value="MULTIDRUG AND TOXIN EFFLUX PROTEIN MATE FAMILY"/>
    <property type="match status" value="1"/>
</dbReference>
<comment type="subcellular location">
    <subcellularLocation>
        <location evidence="1">Cell membrane</location>
        <topology evidence="1">Multi-pass membrane protein</topology>
    </subcellularLocation>
</comment>
<dbReference type="InterPro" id="IPR047135">
    <property type="entry name" value="YsiQ"/>
</dbReference>
<dbReference type="PANTHER" id="PTHR42925:SF2">
    <property type="entry name" value="NA+ DRIVEN MULTIDRUG EFFLUX PUMP"/>
    <property type="match status" value="1"/>
</dbReference>
<feature type="transmembrane region" description="Helical" evidence="7">
    <location>
        <begin position="167"/>
        <end position="188"/>
    </location>
</feature>
<feature type="transmembrane region" description="Helical" evidence="7">
    <location>
        <begin position="194"/>
        <end position="216"/>
    </location>
</feature>
<evidence type="ECO:0000256" key="3">
    <source>
        <dbReference type="ARBA" id="ARBA00022475"/>
    </source>
</evidence>
<dbReference type="EMBL" id="DVHF01000032">
    <property type="protein sequence ID" value="HIR56493.1"/>
    <property type="molecule type" value="Genomic_DNA"/>
</dbReference>
<dbReference type="GO" id="GO:0005886">
    <property type="term" value="C:plasma membrane"/>
    <property type="evidence" value="ECO:0007669"/>
    <property type="project" value="UniProtKB-SubCell"/>
</dbReference>
<feature type="transmembrane region" description="Helical" evidence="7">
    <location>
        <begin position="12"/>
        <end position="34"/>
    </location>
</feature>
<keyword evidence="6 7" id="KW-0472">Membrane</keyword>
<keyword evidence="5 7" id="KW-1133">Transmembrane helix</keyword>
<evidence type="ECO:0000256" key="4">
    <source>
        <dbReference type="ARBA" id="ARBA00022692"/>
    </source>
</evidence>
<reference evidence="8" key="1">
    <citation type="submission" date="2020-10" db="EMBL/GenBank/DDBJ databases">
        <authorList>
            <person name="Gilroy R."/>
        </authorList>
    </citation>
    <scope>NUCLEOTIDE SEQUENCE</scope>
    <source>
        <strain evidence="8">ChiSjej1B19-7085</strain>
    </source>
</reference>
<comment type="caution">
    <text evidence="8">The sequence shown here is derived from an EMBL/GenBank/DDBJ whole genome shotgun (WGS) entry which is preliminary data.</text>
</comment>
<dbReference type="GO" id="GO:0042910">
    <property type="term" value="F:xenobiotic transmembrane transporter activity"/>
    <property type="evidence" value="ECO:0007669"/>
    <property type="project" value="InterPro"/>
</dbReference>
<evidence type="ECO:0000313" key="9">
    <source>
        <dbReference type="Proteomes" id="UP000886785"/>
    </source>
</evidence>
<gene>
    <name evidence="8" type="ORF">IAA54_02410</name>
</gene>
<dbReference type="InterPro" id="IPR002528">
    <property type="entry name" value="MATE_fam"/>
</dbReference>
<proteinExistence type="predicted"/>
<keyword evidence="2" id="KW-0813">Transport</keyword>
<feature type="transmembrane region" description="Helical" evidence="7">
    <location>
        <begin position="397"/>
        <end position="425"/>
    </location>
</feature>
<dbReference type="Proteomes" id="UP000886785">
    <property type="component" value="Unassembled WGS sequence"/>
</dbReference>
<feature type="transmembrane region" description="Helical" evidence="7">
    <location>
        <begin position="355"/>
        <end position="373"/>
    </location>
</feature>
<evidence type="ECO:0000256" key="5">
    <source>
        <dbReference type="ARBA" id="ARBA00022989"/>
    </source>
</evidence>
<feature type="transmembrane region" description="Helical" evidence="7">
    <location>
        <begin position="134"/>
        <end position="155"/>
    </location>
</feature>
<evidence type="ECO:0000256" key="7">
    <source>
        <dbReference type="SAM" id="Phobius"/>
    </source>
</evidence>
<dbReference type="Pfam" id="PF01554">
    <property type="entry name" value="MatE"/>
    <property type="match status" value="2"/>
</dbReference>
<feature type="transmembrane region" description="Helical" evidence="7">
    <location>
        <begin position="99"/>
        <end position="122"/>
    </location>
</feature>
<dbReference type="AlphaFoldDB" id="A0A9D1DP79"/>
<protein>
    <submittedName>
        <fullName evidence="8">MATE family efflux transporter</fullName>
    </submittedName>
</protein>
<dbReference type="PIRSF" id="PIRSF006603">
    <property type="entry name" value="DinF"/>
    <property type="match status" value="1"/>
</dbReference>
<evidence type="ECO:0000313" key="8">
    <source>
        <dbReference type="EMBL" id="HIR56493.1"/>
    </source>
</evidence>
<evidence type="ECO:0000256" key="2">
    <source>
        <dbReference type="ARBA" id="ARBA00022448"/>
    </source>
</evidence>
<organism evidence="8 9">
    <name type="scientific">Candidatus Gallacutalibacter pullicola</name>
    <dbReference type="NCBI Taxonomy" id="2840830"/>
    <lineage>
        <taxon>Bacteria</taxon>
        <taxon>Bacillati</taxon>
        <taxon>Bacillota</taxon>
        <taxon>Clostridia</taxon>
        <taxon>Eubacteriales</taxon>
        <taxon>Candidatus Gallacutalibacter</taxon>
    </lineage>
</organism>
<reference evidence="8" key="2">
    <citation type="journal article" date="2021" name="PeerJ">
        <title>Extensive microbial diversity within the chicken gut microbiome revealed by metagenomics and culture.</title>
        <authorList>
            <person name="Gilroy R."/>
            <person name="Ravi A."/>
            <person name="Getino M."/>
            <person name="Pursley I."/>
            <person name="Horton D.L."/>
            <person name="Alikhan N.F."/>
            <person name="Baker D."/>
            <person name="Gharbi K."/>
            <person name="Hall N."/>
            <person name="Watson M."/>
            <person name="Adriaenssens E.M."/>
            <person name="Foster-Nyarko E."/>
            <person name="Jarju S."/>
            <person name="Secka A."/>
            <person name="Antonio M."/>
            <person name="Oren A."/>
            <person name="Chaudhuri R.R."/>
            <person name="La Ragione R."/>
            <person name="Hildebrand F."/>
            <person name="Pallen M.J."/>
        </authorList>
    </citation>
    <scope>NUCLEOTIDE SEQUENCE</scope>
    <source>
        <strain evidence="8">ChiSjej1B19-7085</strain>
    </source>
</reference>
<feature type="transmembrane region" description="Helical" evidence="7">
    <location>
        <begin position="286"/>
        <end position="306"/>
    </location>
</feature>
<evidence type="ECO:0000256" key="6">
    <source>
        <dbReference type="ARBA" id="ARBA00023136"/>
    </source>
</evidence>
<dbReference type="CDD" id="cd13134">
    <property type="entry name" value="MATE_like_8"/>
    <property type="match status" value="1"/>
</dbReference>
<keyword evidence="4 7" id="KW-0812">Transmembrane</keyword>
<sequence length="451" mass="49396">MKNLFNGNNKQFYRSVVALVLPMALQNLINVAVTSADVVMLGWVGETVLSASSLAGQVQFVMTMFFFGLTSGASVLTAQYWGKGDTGTIEKVIGIAMRFSICIGLLFMLAALCVPELLMRIFTSEDAVISEGVIYLRIVAPSYLIISITMIYLNIMRSVERVIISTVVYSVSLVSNICINAVLIFGLFGFPALGIAGAAIGTTVSRVIELCIVLVYSHKNPVVKIRPKLLFVHDKLLFRDFLRYSIPVTLNELMWGAGFSMNSVIIGHLGSTVVAPNSVAQVTRQLATVVAFGIANAAAIMIGKAIGENDNRRAEEYGRRFISLTMIAGVAGAVVILLIRPIIMATMNLSDQAQEYLAFMLIVMSYYVVAQAYNTTMVVGIFRAGGDTKFGLALDVASMWGCSILIGFLCAFVWKLPVIVVYLVLMSDEVIKIPFTTWRYRTKCWLRNVTR</sequence>
<dbReference type="InterPro" id="IPR048279">
    <property type="entry name" value="MdtK-like"/>
</dbReference>
<dbReference type="GO" id="GO:0015297">
    <property type="term" value="F:antiporter activity"/>
    <property type="evidence" value="ECO:0007669"/>
    <property type="project" value="InterPro"/>
</dbReference>
<feature type="transmembrane region" description="Helical" evidence="7">
    <location>
        <begin position="54"/>
        <end position="78"/>
    </location>
</feature>
<evidence type="ECO:0000256" key="1">
    <source>
        <dbReference type="ARBA" id="ARBA00004651"/>
    </source>
</evidence>